<evidence type="ECO:0000256" key="10">
    <source>
        <dbReference type="SAM" id="Phobius"/>
    </source>
</evidence>
<dbReference type="InterPro" id="IPR000276">
    <property type="entry name" value="GPCR_Rhodpsn"/>
</dbReference>
<dbReference type="PROSITE" id="PS50262">
    <property type="entry name" value="G_PROTEIN_RECEP_F1_2"/>
    <property type="match status" value="1"/>
</dbReference>
<feature type="compositionally biased region" description="Low complexity" evidence="9">
    <location>
        <begin position="251"/>
        <end position="279"/>
    </location>
</feature>
<evidence type="ECO:0000256" key="1">
    <source>
        <dbReference type="ARBA" id="ARBA00004141"/>
    </source>
</evidence>
<reference evidence="12" key="2">
    <citation type="journal article" date="2021" name="World Allergy Organ. J.">
        <title>Chromosome-level assembly of Dermatophagoides farinae genome and transcriptome reveals two novel allergens Der f 37 and Der f 39.</title>
        <authorList>
            <person name="Chen J."/>
            <person name="Cai Z."/>
            <person name="Fan D."/>
            <person name="Hu J."/>
            <person name="Hou Y."/>
            <person name="He Y."/>
            <person name="Zhang Z."/>
            <person name="Zhao Z."/>
            <person name="Gao P."/>
            <person name="Hu W."/>
            <person name="Sun J."/>
            <person name="Li J."/>
            <person name="Ji K."/>
        </authorList>
    </citation>
    <scope>NUCLEOTIDE SEQUENCE</scope>
    <source>
        <strain evidence="12">JKM2019</strain>
    </source>
</reference>
<evidence type="ECO:0000256" key="7">
    <source>
        <dbReference type="ARBA" id="ARBA00023170"/>
    </source>
</evidence>
<accession>A0A9D4SHB0</accession>
<evidence type="ECO:0000313" key="12">
    <source>
        <dbReference type="EMBL" id="KAH7642444.1"/>
    </source>
</evidence>
<sequence length="338" mass="37708">MADPSWLDKNNITSVRLKTSTGTIEIEQLEAFGVFGQTFLVVLYSLTTFFALTGNTLVILVEIYGRRSARNLQKFLINLAISDLLLGVLVTPFIYTDIMLGRWVFHPLLCPVTQFVQLMSVFVTTYTLTFIGIERYFATLHPLSSANTWLRSHGNLVLQLGWIFGATLASFSIQNTRVVAFKYDSKTYYDCANWVDVAERDMQIYVTLSFVLTFVLPIIFLTISYGAIGRRLMRTQKYWCSYRQTVPFSQHSASRTHSSSSSHNNNVDGNININNNNNNTTTKTSFIRNKSTRKTVKIKLSNSNGLSGGGGGGGGVGCSHIDSNDSTRMNSSTQKSSK</sequence>
<feature type="transmembrane region" description="Helical" evidence="10">
    <location>
        <begin position="39"/>
        <end position="63"/>
    </location>
</feature>
<dbReference type="Proteomes" id="UP000828236">
    <property type="component" value="Unassembled WGS sequence"/>
</dbReference>
<dbReference type="OrthoDB" id="10037617at2759"/>
<feature type="region of interest" description="Disordered" evidence="9">
    <location>
        <begin position="300"/>
        <end position="338"/>
    </location>
</feature>
<comment type="similarity">
    <text evidence="2">Belongs to the G-protein coupled receptor 1 family.</text>
</comment>
<dbReference type="EMBL" id="SDOV01000004">
    <property type="protein sequence ID" value="KAH7642444.1"/>
    <property type="molecule type" value="Genomic_DNA"/>
</dbReference>
<keyword evidence="8" id="KW-0807">Transducer</keyword>
<feature type="transmembrane region" description="Helical" evidence="10">
    <location>
        <begin position="115"/>
        <end position="133"/>
    </location>
</feature>
<evidence type="ECO:0000256" key="2">
    <source>
        <dbReference type="ARBA" id="ARBA00010663"/>
    </source>
</evidence>
<keyword evidence="6 10" id="KW-0472">Membrane</keyword>
<feature type="compositionally biased region" description="Polar residues" evidence="9">
    <location>
        <begin position="324"/>
        <end position="338"/>
    </location>
</feature>
<evidence type="ECO:0000259" key="11">
    <source>
        <dbReference type="PROSITE" id="PS50262"/>
    </source>
</evidence>
<evidence type="ECO:0000256" key="5">
    <source>
        <dbReference type="ARBA" id="ARBA00023040"/>
    </source>
</evidence>
<dbReference type="GO" id="GO:0005886">
    <property type="term" value="C:plasma membrane"/>
    <property type="evidence" value="ECO:0007669"/>
    <property type="project" value="TreeGrafter"/>
</dbReference>
<feature type="transmembrane region" description="Helical" evidence="10">
    <location>
        <begin position="204"/>
        <end position="228"/>
    </location>
</feature>
<proteinExistence type="inferred from homology"/>
<organism evidence="12">
    <name type="scientific">Dermatophagoides farinae</name>
    <name type="common">American house dust mite</name>
    <dbReference type="NCBI Taxonomy" id="6954"/>
    <lineage>
        <taxon>Eukaryota</taxon>
        <taxon>Metazoa</taxon>
        <taxon>Ecdysozoa</taxon>
        <taxon>Arthropoda</taxon>
        <taxon>Chelicerata</taxon>
        <taxon>Arachnida</taxon>
        <taxon>Acari</taxon>
        <taxon>Acariformes</taxon>
        <taxon>Sarcoptiformes</taxon>
        <taxon>Astigmata</taxon>
        <taxon>Psoroptidia</taxon>
        <taxon>Analgoidea</taxon>
        <taxon>Pyroglyphidae</taxon>
        <taxon>Dermatophagoidinae</taxon>
        <taxon>Dermatophagoides</taxon>
    </lineage>
</organism>
<name>A0A9D4SHB0_DERFA</name>
<keyword evidence="3 10" id="KW-0812">Transmembrane</keyword>
<feature type="compositionally biased region" description="Gly residues" evidence="9">
    <location>
        <begin position="306"/>
        <end position="317"/>
    </location>
</feature>
<protein>
    <submittedName>
        <fullName evidence="12">7 transmembrane receptor-like protein 1</fullName>
    </submittedName>
</protein>
<dbReference type="PANTHER" id="PTHR24238:SF57">
    <property type="entry name" value="G-PROTEIN COUPLED RECEPTOR 83"/>
    <property type="match status" value="1"/>
</dbReference>
<dbReference type="PANTHER" id="PTHR24238">
    <property type="entry name" value="G-PROTEIN COUPLED RECEPTOR"/>
    <property type="match status" value="1"/>
</dbReference>
<comment type="caution">
    <text evidence="12">The sequence shown here is derived from an EMBL/GenBank/DDBJ whole genome shotgun (WGS) entry which is preliminary data.</text>
</comment>
<reference evidence="12" key="1">
    <citation type="submission" date="2020-06" db="EMBL/GenBank/DDBJ databases">
        <authorList>
            <person name="Ji K."/>
            <person name="Li J."/>
        </authorList>
    </citation>
    <scope>NUCLEOTIDE SEQUENCE</scope>
    <source>
        <strain evidence="12">JKM2019</strain>
        <tissue evidence="12">Whole body</tissue>
    </source>
</reference>
<gene>
    <name evidence="12" type="ORF">HUG17_5489</name>
</gene>
<dbReference type="GO" id="GO:0008188">
    <property type="term" value="F:neuropeptide receptor activity"/>
    <property type="evidence" value="ECO:0007669"/>
    <property type="project" value="TreeGrafter"/>
</dbReference>
<evidence type="ECO:0000256" key="9">
    <source>
        <dbReference type="SAM" id="MobiDB-lite"/>
    </source>
</evidence>
<feature type="transmembrane region" description="Helical" evidence="10">
    <location>
        <begin position="154"/>
        <end position="173"/>
    </location>
</feature>
<dbReference type="Pfam" id="PF00001">
    <property type="entry name" value="7tm_1"/>
    <property type="match status" value="1"/>
</dbReference>
<keyword evidence="5" id="KW-0297">G-protein coupled receptor</keyword>
<feature type="transmembrane region" description="Helical" evidence="10">
    <location>
        <begin position="75"/>
        <end position="95"/>
    </location>
</feature>
<feature type="domain" description="G-protein coupled receptors family 1 profile" evidence="11">
    <location>
        <begin position="54"/>
        <end position="338"/>
    </location>
</feature>
<feature type="region of interest" description="Disordered" evidence="9">
    <location>
        <begin position="251"/>
        <end position="288"/>
    </location>
</feature>
<evidence type="ECO:0000256" key="6">
    <source>
        <dbReference type="ARBA" id="ARBA00023136"/>
    </source>
</evidence>
<dbReference type="AlphaFoldDB" id="A0A9D4SHB0"/>
<dbReference type="Gene3D" id="1.20.1070.10">
    <property type="entry name" value="Rhodopsin 7-helix transmembrane proteins"/>
    <property type="match status" value="1"/>
</dbReference>
<evidence type="ECO:0000256" key="8">
    <source>
        <dbReference type="ARBA" id="ARBA00023224"/>
    </source>
</evidence>
<keyword evidence="4 10" id="KW-1133">Transmembrane helix</keyword>
<comment type="subcellular location">
    <subcellularLocation>
        <location evidence="1">Membrane</location>
        <topology evidence="1">Multi-pass membrane protein</topology>
    </subcellularLocation>
</comment>
<dbReference type="SUPFAM" id="SSF81321">
    <property type="entry name" value="Family A G protein-coupled receptor-like"/>
    <property type="match status" value="1"/>
</dbReference>
<evidence type="ECO:0000256" key="4">
    <source>
        <dbReference type="ARBA" id="ARBA00022989"/>
    </source>
</evidence>
<keyword evidence="7 12" id="KW-0675">Receptor</keyword>
<evidence type="ECO:0000256" key="3">
    <source>
        <dbReference type="ARBA" id="ARBA00022692"/>
    </source>
</evidence>
<dbReference type="PRINTS" id="PR00237">
    <property type="entry name" value="GPCRRHODOPSN"/>
</dbReference>
<dbReference type="InterPro" id="IPR017452">
    <property type="entry name" value="GPCR_Rhodpsn_7TM"/>
</dbReference>